<dbReference type="AlphaFoldDB" id="A0A8K0SGE4"/>
<feature type="transmembrane region" description="Helical" evidence="1">
    <location>
        <begin position="18"/>
        <end position="37"/>
    </location>
</feature>
<feature type="transmembrane region" description="Helical" evidence="1">
    <location>
        <begin position="49"/>
        <end position="68"/>
    </location>
</feature>
<comment type="caution">
    <text evidence="3">The sequence shown here is derived from an EMBL/GenBank/DDBJ whole genome shotgun (WGS) entry which is preliminary data.</text>
</comment>
<dbReference type="OrthoDB" id="3648173at2759"/>
<proteinExistence type="predicted"/>
<gene>
    <name evidence="3" type="ORF">B0I35DRAFT_483998</name>
</gene>
<reference evidence="3" key="1">
    <citation type="journal article" date="2021" name="Nat. Commun.">
        <title>Genetic determinants of endophytism in the Arabidopsis root mycobiome.</title>
        <authorList>
            <person name="Mesny F."/>
            <person name="Miyauchi S."/>
            <person name="Thiergart T."/>
            <person name="Pickel B."/>
            <person name="Atanasova L."/>
            <person name="Karlsson M."/>
            <person name="Huettel B."/>
            <person name="Barry K.W."/>
            <person name="Haridas S."/>
            <person name="Chen C."/>
            <person name="Bauer D."/>
            <person name="Andreopoulos W."/>
            <person name="Pangilinan J."/>
            <person name="LaButti K."/>
            <person name="Riley R."/>
            <person name="Lipzen A."/>
            <person name="Clum A."/>
            <person name="Drula E."/>
            <person name="Henrissat B."/>
            <person name="Kohler A."/>
            <person name="Grigoriev I.V."/>
            <person name="Martin F.M."/>
            <person name="Hacquard S."/>
        </authorList>
    </citation>
    <scope>NUCLEOTIDE SEQUENCE</scope>
    <source>
        <strain evidence="3">MPI-CAGE-CH-0235</strain>
    </source>
</reference>
<sequence length="105" mass="11376">MADWTSAADNPGAHSVRAAAIASLALAGLAVLLRFITRGYILRFVGSEDWFIAVALLFSIGNTVGMVLQTKYALGQHMEDISVENLIKFLKVIYTPSPEHSNKPS</sequence>
<organism evidence="3 4">
    <name type="scientific">Stachybotrys elegans</name>
    <dbReference type="NCBI Taxonomy" id="80388"/>
    <lineage>
        <taxon>Eukaryota</taxon>
        <taxon>Fungi</taxon>
        <taxon>Dikarya</taxon>
        <taxon>Ascomycota</taxon>
        <taxon>Pezizomycotina</taxon>
        <taxon>Sordariomycetes</taxon>
        <taxon>Hypocreomycetidae</taxon>
        <taxon>Hypocreales</taxon>
        <taxon>Stachybotryaceae</taxon>
        <taxon>Stachybotrys</taxon>
    </lineage>
</organism>
<keyword evidence="4" id="KW-1185">Reference proteome</keyword>
<keyword evidence="1" id="KW-0472">Membrane</keyword>
<name>A0A8K0SGE4_9HYPO</name>
<dbReference type="EMBL" id="JAGPNK010000019">
    <property type="protein sequence ID" value="KAH7305233.1"/>
    <property type="molecule type" value="Genomic_DNA"/>
</dbReference>
<evidence type="ECO:0000313" key="3">
    <source>
        <dbReference type="EMBL" id="KAH7305233.1"/>
    </source>
</evidence>
<accession>A0A8K0SGE4</accession>
<keyword evidence="1" id="KW-1133">Transmembrane helix</keyword>
<feature type="domain" description="Rhodopsin" evidence="2">
    <location>
        <begin position="33"/>
        <end position="94"/>
    </location>
</feature>
<evidence type="ECO:0000259" key="2">
    <source>
        <dbReference type="Pfam" id="PF20684"/>
    </source>
</evidence>
<evidence type="ECO:0000256" key="1">
    <source>
        <dbReference type="SAM" id="Phobius"/>
    </source>
</evidence>
<evidence type="ECO:0000313" key="4">
    <source>
        <dbReference type="Proteomes" id="UP000813444"/>
    </source>
</evidence>
<keyword evidence="1" id="KW-0812">Transmembrane</keyword>
<dbReference type="Proteomes" id="UP000813444">
    <property type="component" value="Unassembled WGS sequence"/>
</dbReference>
<dbReference type="InterPro" id="IPR049326">
    <property type="entry name" value="Rhodopsin_dom_fungi"/>
</dbReference>
<dbReference type="Pfam" id="PF20684">
    <property type="entry name" value="Fung_rhodopsin"/>
    <property type="match status" value="1"/>
</dbReference>
<protein>
    <recommendedName>
        <fullName evidence="2">Rhodopsin domain-containing protein</fullName>
    </recommendedName>
</protein>